<evidence type="ECO:0000259" key="2">
    <source>
        <dbReference type="PROSITE" id="PS50234"/>
    </source>
</evidence>
<organism evidence="3 4">
    <name type="scientific">Microbacterium amylolyticum</name>
    <dbReference type="NCBI Taxonomy" id="936337"/>
    <lineage>
        <taxon>Bacteria</taxon>
        <taxon>Bacillati</taxon>
        <taxon>Actinomycetota</taxon>
        <taxon>Actinomycetes</taxon>
        <taxon>Micrococcales</taxon>
        <taxon>Microbacteriaceae</taxon>
        <taxon>Microbacterium</taxon>
    </lineage>
</organism>
<dbReference type="Gene3D" id="3.40.50.410">
    <property type="entry name" value="von Willebrand factor, type A domain"/>
    <property type="match status" value="1"/>
</dbReference>
<dbReference type="InterPro" id="IPR036465">
    <property type="entry name" value="vWFA_dom_sf"/>
</dbReference>
<feature type="domain" description="VWFA" evidence="2">
    <location>
        <begin position="96"/>
        <end position="282"/>
    </location>
</feature>
<keyword evidence="1" id="KW-0472">Membrane</keyword>
<comment type="caution">
    <text evidence="3">The sequence shown here is derived from an EMBL/GenBank/DDBJ whole genome shotgun (WGS) entry which is preliminary data.</text>
</comment>
<dbReference type="InterPro" id="IPR002035">
    <property type="entry name" value="VWF_A"/>
</dbReference>
<feature type="transmembrane region" description="Helical" evidence="1">
    <location>
        <begin position="6"/>
        <end position="26"/>
    </location>
</feature>
<dbReference type="SMART" id="SM00327">
    <property type="entry name" value="VWA"/>
    <property type="match status" value="1"/>
</dbReference>
<keyword evidence="1" id="KW-1133">Transmembrane helix</keyword>
<keyword evidence="4" id="KW-1185">Reference proteome</keyword>
<feature type="transmembrane region" description="Helical" evidence="1">
    <location>
        <begin position="58"/>
        <end position="80"/>
    </location>
</feature>
<sequence>MALMFPWVVLVACAAVFAAFAIGFSLRRGRQTSDGDLVSRAERVTRLPAARRAASRRLTALAVVVALCASAAIAGGIVIARPIAAQTIVPENTNRDIMLCLDVSGSMTDIDIEVLDIFDELVDGFEGERIGLTIFNASPVQVFPLTDDYAFVKENMRSIRESLDGDYGAIPEHWAGTLEGAGSSLIGDGLAACATRFDHTDEERSRSIIFATDNELVGDPLVTLMEAAGLAAHRGVRVFAIDPLQDPSSPLSAELSQAAERTNGASYGLRGETTVGDILREVRREEARALTAEAEVVETDAPSPWILVLAIASLASVFVMWRVRL</sequence>
<dbReference type="RefSeq" id="WP_241244914.1">
    <property type="nucleotide sequence ID" value="NZ_CP049253.1"/>
</dbReference>
<name>A0ABS4ZI18_9MICO</name>
<protein>
    <recommendedName>
        <fullName evidence="2">VWFA domain-containing protein</fullName>
    </recommendedName>
</protein>
<proteinExistence type="predicted"/>
<evidence type="ECO:0000313" key="3">
    <source>
        <dbReference type="EMBL" id="MBP2436918.1"/>
    </source>
</evidence>
<dbReference type="EMBL" id="JAGIOL010000001">
    <property type="protein sequence ID" value="MBP2436918.1"/>
    <property type="molecule type" value="Genomic_DNA"/>
</dbReference>
<dbReference type="PROSITE" id="PS50234">
    <property type="entry name" value="VWFA"/>
    <property type="match status" value="1"/>
</dbReference>
<dbReference type="Pfam" id="PF13519">
    <property type="entry name" value="VWA_2"/>
    <property type="match status" value="1"/>
</dbReference>
<evidence type="ECO:0000313" key="4">
    <source>
        <dbReference type="Proteomes" id="UP001519362"/>
    </source>
</evidence>
<evidence type="ECO:0000256" key="1">
    <source>
        <dbReference type="SAM" id="Phobius"/>
    </source>
</evidence>
<keyword evidence="1" id="KW-0812">Transmembrane</keyword>
<dbReference type="SUPFAM" id="SSF53300">
    <property type="entry name" value="vWA-like"/>
    <property type="match status" value="1"/>
</dbReference>
<dbReference type="Proteomes" id="UP001519362">
    <property type="component" value="Unassembled WGS sequence"/>
</dbReference>
<reference evidence="3 4" key="1">
    <citation type="submission" date="2021-03" db="EMBL/GenBank/DDBJ databases">
        <title>Sequencing the genomes of 1000 actinobacteria strains.</title>
        <authorList>
            <person name="Klenk H.-P."/>
        </authorList>
    </citation>
    <scope>NUCLEOTIDE SEQUENCE [LARGE SCALE GENOMIC DNA]</scope>
    <source>
        <strain evidence="3 4">DSM 24221</strain>
    </source>
</reference>
<gene>
    <name evidence="3" type="ORF">JOF34_001504</name>
</gene>
<accession>A0ABS4ZI18</accession>